<dbReference type="PANTHER" id="PTHR43229:SF2">
    <property type="entry name" value="NODULATION PROTEIN J"/>
    <property type="match status" value="1"/>
</dbReference>
<feature type="transmembrane region" description="Helical" evidence="5">
    <location>
        <begin position="25"/>
        <end position="49"/>
    </location>
</feature>
<keyword evidence="3 5" id="KW-1133">Transmembrane helix</keyword>
<feature type="transmembrane region" description="Helical" evidence="5">
    <location>
        <begin position="169"/>
        <end position="189"/>
    </location>
</feature>
<dbReference type="GO" id="GO:0140359">
    <property type="term" value="F:ABC-type transporter activity"/>
    <property type="evidence" value="ECO:0007669"/>
    <property type="project" value="InterPro"/>
</dbReference>
<name>A0A383E5Z4_9ZZZZ</name>
<dbReference type="InterPro" id="IPR000412">
    <property type="entry name" value="ABC_2_transport"/>
</dbReference>
<comment type="subcellular location">
    <subcellularLocation>
        <location evidence="1">Membrane</location>
        <topology evidence="1">Multi-pass membrane protein</topology>
    </subcellularLocation>
</comment>
<dbReference type="PRINTS" id="PR00164">
    <property type="entry name" value="ABC2TRNSPORT"/>
</dbReference>
<dbReference type="EMBL" id="UINC01222628">
    <property type="protein sequence ID" value="SVE51498.1"/>
    <property type="molecule type" value="Genomic_DNA"/>
</dbReference>
<evidence type="ECO:0000256" key="4">
    <source>
        <dbReference type="ARBA" id="ARBA00023136"/>
    </source>
</evidence>
<sequence>MDFILPVWTLWWRELVRFYRQRGRLLGALGTPLVFWLLIGSGIGASFRPPSAPDGMNYLEYFYPGTIVLIILFTAIFSTISVIEDRKEGFLLSVLVAPMSRSGLALGKILGGATLAFIQGLLFVLVAPLIGIPMDLQKLVLLAGVLFMTAFSLTALGFAFAWRMDSTQGFHAVMNLLLFPMWLLSGAVFPPSG</sequence>
<feature type="non-terminal residue" evidence="7">
    <location>
        <position position="193"/>
    </location>
</feature>
<organism evidence="7">
    <name type="scientific">marine metagenome</name>
    <dbReference type="NCBI Taxonomy" id="408172"/>
    <lineage>
        <taxon>unclassified sequences</taxon>
        <taxon>metagenomes</taxon>
        <taxon>ecological metagenomes</taxon>
    </lineage>
</organism>
<evidence type="ECO:0000259" key="6">
    <source>
        <dbReference type="Pfam" id="PF01061"/>
    </source>
</evidence>
<gene>
    <name evidence="7" type="ORF">METZ01_LOCUS504352</name>
</gene>
<reference evidence="7" key="1">
    <citation type="submission" date="2018-05" db="EMBL/GenBank/DDBJ databases">
        <authorList>
            <person name="Lanie J.A."/>
            <person name="Ng W.-L."/>
            <person name="Kazmierczak K.M."/>
            <person name="Andrzejewski T.M."/>
            <person name="Davidsen T.M."/>
            <person name="Wayne K.J."/>
            <person name="Tettelin H."/>
            <person name="Glass J.I."/>
            <person name="Rusch D."/>
            <person name="Podicherti R."/>
            <person name="Tsui H.-C.T."/>
            <person name="Winkler M.E."/>
        </authorList>
    </citation>
    <scope>NUCLEOTIDE SEQUENCE</scope>
</reference>
<dbReference type="PANTHER" id="PTHR43229">
    <property type="entry name" value="NODULATION PROTEIN J"/>
    <property type="match status" value="1"/>
</dbReference>
<accession>A0A383E5Z4</accession>
<evidence type="ECO:0000256" key="5">
    <source>
        <dbReference type="SAM" id="Phobius"/>
    </source>
</evidence>
<dbReference type="Pfam" id="PF01061">
    <property type="entry name" value="ABC2_membrane"/>
    <property type="match status" value="1"/>
</dbReference>
<dbReference type="GO" id="GO:0043190">
    <property type="term" value="C:ATP-binding cassette (ABC) transporter complex"/>
    <property type="evidence" value="ECO:0007669"/>
    <property type="project" value="InterPro"/>
</dbReference>
<feature type="transmembrane region" description="Helical" evidence="5">
    <location>
        <begin position="139"/>
        <end position="162"/>
    </location>
</feature>
<dbReference type="AlphaFoldDB" id="A0A383E5Z4"/>
<feature type="domain" description="ABC-2 type transporter transmembrane" evidence="6">
    <location>
        <begin position="7"/>
        <end position="192"/>
    </location>
</feature>
<feature type="transmembrane region" description="Helical" evidence="5">
    <location>
        <begin position="61"/>
        <end position="83"/>
    </location>
</feature>
<protein>
    <recommendedName>
        <fullName evidence="6">ABC-2 type transporter transmembrane domain-containing protein</fullName>
    </recommendedName>
</protein>
<dbReference type="InterPro" id="IPR013525">
    <property type="entry name" value="ABC2_TM"/>
</dbReference>
<evidence type="ECO:0000256" key="2">
    <source>
        <dbReference type="ARBA" id="ARBA00022692"/>
    </source>
</evidence>
<evidence type="ECO:0000256" key="1">
    <source>
        <dbReference type="ARBA" id="ARBA00004141"/>
    </source>
</evidence>
<evidence type="ECO:0000256" key="3">
    <source>
        <dbReference type="ARBA" id="ARBA00022989"/>
    </source>
</evidence>
<keyword evidence="4 5" id="KW-0472">Membrane</keyword>
<dbReference type="InterPro" id="IPR051784">
    <property type="entry name" value="Nod_factor_ABC_transporter"/>
</dbReference>
<keyword evidence="2 5" id="KW-0812">Transmembrane</keyword>
<feature type="transmembrane region" description="Helical" evidence="5">
    <location>
        <begin position="104"/>
        <end position="127"/>
    </location>
</feature>
<proteinExistence type="predicted"/>
<evidence type="ECO:0000313" key="7">
    <source>
        <dbReference type="EMBL" id="SVE51498.1"/>
    </source>
</evidence>